<keyword evidence="9" id="KW-1185">Reference proteome</keyword>
<evidence type="ECO:0008006" key="10">
    <source>
        <dbReference type="Google" id="ProtNLM"/>
    </source>
</evidence>
<evidence type="ECO:0000313" key="9">
    <source>
        <dbReference type="Proteomes" id="UP001324427"/>
    </source>
</evidence>
<dbReference type="Gene3D" id="2.30.30.380">
    <property type="entry name" value="Zn-finger domain of Sec23/24"/>
    <property type="match status" value="1"/>
</dbReference>
<feature type="region of interest" description="Disordered" evidence="5">
    <location>
        <begin position="184"/>
        <end position="210"/>
    </location>
</feature>
<feature type="region of interest" description="Disordered" evidence="5">
    <location>
        <begin position="1"/>
        <end position="23"/>
    </location>
</feature>
<dbReference type="GO" id="GO:0006281">
    <property type="term" value="P:DNA repair"/>
    <property type="evidence" value="ECO:0007669"/>
    <property type="project" value="TreeGrafter"/>
</dbReference>
<dbReference type="Proteomes" id="UP001324427">
    <property type="component" value="Unassembled WGS sequence"/>
</dbReference>
<keyword evidence="1" id="KW-0479">Metal-binding</keyword>
<dbReference type="GO" id="GO:0008270">
    <property type="term" value="F:zinc ion binding"/>
    <property type="evidence" value="ECO:0007669"/>
    <property type="project" value="UniProtKB-KW"/>
</dbReference>
<organism evidence="8 9">
    <name type="scientific">Oleoguttula mirabilis</name>
    <dbReference type="NCBI Taxonomy" id="1507867"/>
    <lineage>
        <taxon>Eukaryota</taxon>
        <taxon>Fungi</taxon>
        <taxon>Dikarya</taxon>
        <taxon>Ascomycota</taxon>
        <taxon>Pezizomycotina</taxon>
        <taxon>Dothideomycetes</taxon>
        <taxon>Dothideomycetidae</taxon>
        <taxon>Mycosphaerellales</taxon>
        <taxon>Teratosphaeriaceae</taxon>
        <taxon>Oleoguttula</taxon>
    </lineage>
</organism>
<gene>
    <name evidence="8" type="ORF">LTR36_003032</name>
</gene>
<evidence type="ECO:0000259" key="6">
    <source>
        <dbReference type="PROSITE" id="PS50199"/>
    </source>
</evidence>
<feature type="region of interest" description="Disordered" evidence="5">
    <location>
        <begin position="286"/>
        <end position="327"/>
    </location>
</feature>
<proteinExistence type="predicted"/>
<evidence type="ECO:0000256" key="1">
    <source>
        <dbReference type="ARBA" id="ARBA00022723"/>
    </source>
</evidence>
<comment type="caution">
    <text evidence="8">The sequence shown here is derived from an EMBL/GenBank/DDBJ whole genome shotgun (WGS) entry which is preliminary data.</text>
</comment>
<dbReference type="InterPro" id="IPR013536">
    <property type="entry name" value="WLM_dom"/>
</dbReference>
<keyword evidence="3" id="KW-0862">Zinc</keyword>
<evidence type="ECO:0000256" key="4">
    <source>
        <dbReference type="PROSITE-ProRule" id="PRU00322"/>
    </source>
</evidence>
<dbReference type="EMBL" id="JAVFHQ010000002">
    <property type="protein sequence ID" value="KAK4550065.1"/>
    <property type="molecule type" value="Genomic_DNA"/>
</dbReference>
<dbReference type="PANTHER" id="PTHR46622:SF1">
    <property type="entry name" value="DNA-DEPENDENT METALLOPROTEASE WSS1"/>
    <property type="match status" value="1"/>
</dbReference>
<feature type="compositionally biased region" description="Polar residues" evidence="5">
    <location>
        <begin position="388"/>
        <end position="399"/>
    </location>
</feature>
<evidence type="ECO:0000259" key="7">
    <source>
        <dbReference type="PROSITE" id="PS51397"/>
    </source>
</evidence>
<dbReference type="GO" id="GO:0005634">
    <property type="term" value="C:nucleus"/>
    <property type="evidence" value="ECO:0007669"/>
    <property type="project" value="TreeGrafter"/>
</dbReference>
<dbReference type="InterPro" id="IPR053000">
    <property type="entry name" value="WSS1-like_metalloprotease"/>
</dbReference>
<evidence type="ECO:0000256" key="5">
    <source>
        <dbReference type="SAM" id="MobiDB-lite"/>
    </source>
</evidence>
<evidence type="ECO:0000313" key="8">
    <source>
        <dbReference type="EMBL" id="KAK4550065.1"/>
    </source>
</evidence>
<dbReference type="PROSITE" id="PS01358">
    <property type="entry name" value="ZF_RANBP2_1"/>
    <property type="match status" value="1"/>
</dbReference>
<name>A0AAV9JWY7_9PEZI</name>
<dbReference type="AlphaFoldDB" id="A0AAV9JWY7"/>
<sequence length="540" mass="58552">MVPSYTGRNLPAAKGGPSGVQRSSAAQLKETEALFNSYEHLQGLPRGDAALTMLRKVASLVKPIMRKRGWTVQILAEFLPVEQNLLGLNVNKGYKICVRLRYHNHPDLFLPVEQVVDTMLHELSHNVWGDHDSNFHQLWDELRDEHETLVRKGYTGEGFLSEGQRLGGGRHGVPAPHEMRRLAKASAEKRQTQGTLGKGSGQRLGGAPIHLSGGDVRSVIADQVTRRTAMNKGGCASGRGDATKLADQSANNTFKTKAEEDDANDRAIAQALFELMEQEEERKLTNGTFSAVPPDGGLAWSPESGLYDPSKDDSKARSNGNHNGHMSEEQQMRWALRDSISQTAGNNASTLGLSPVSPMSPMGIDRALSAPPIPAQSQSKPVSDDQRLQANSKPVSNLTRDVDDQLTAKRARSSKQSSSSAVPPHQIASSVRSPLIDISELFNPDQWTCDICTCINPVQFLACDACATERPAATSKPASAAVTGTRPKSTASATKNALPRFTAPKVARRESLGWKCVECGSFMEHKWWTCSACGLMKSAS</sequence>
<feature type="domain" description="WLM" evidence="7">
    <location>
        <begin position="26"/>
        <end position="229"/>
    </location>
</feature>
<dbReference type="PROSITE" id="PS51397">
    <property type="entry name" value="WLM"/>
    <property type="match status" value="1"/>
</dbReference>
<dbReference type="PROSITE" id="PS50199">
    <property type="entry name" value="ZF_RANBP2_2"/>
    <property type="match status" value="1"/>
</dbReference>
<evidence type="ECO:0000256" key="3">
    <source>
        <dbReference type="ARBA" id="ARBA00022833"/>
    </source>
</evidence>
<dbReference type="Pfam" id="PF08325">
    <property type="entry name" value="WLM"/>
    <property type="match status" value="1"/>
</dbReference>
<keyword evidence="2 4" id="KW-0863">Zinc-finger</keyword>
<dbReference type="PANTHER" id="PTHR46622">
    <property type="entry name" value="DNA-DEPENDENT METALLOPROTEASE WSS1"/>
    <property type="match status" value="1"/>
</dbReference>
<evidence type="ECO:0000256" key="2">
    <source>
        <dbReference type="ARBA" id="ARBA00022771"/>
    </source>
</evidence>
<reference evidence="8 9" key="1">
    <citation type="submission" date="2021-11" db="EMBL/GenBank/DDBJ databases">
        <title>Black yeast isolated from Biological Soil Crust.</title>
        <authorList>
            <person name="Kurbessoian T."/>
        </authorList>
    </citation>
    <scope>NUCLEOTIDE SEQUENCE [LARGE SCALE GENOMIC DNA]</scope>
    <source>
        <strain evidence="8 9">CCFEE 5522</strain>
    </source>
</reference>
<feature type="region of interest" description="Disordered" evidence="5">
    <location>
        <begin position="345"/>
        <end position="428"/>
    </location>
</feature>
<accession>A0AAV9JWY7</accession>
<dbReference type="GO" id="GO:0008237">
    <property type="term" value="F:metallopeptidase activity"/>
    <property type="evidence" value="ECO:0007669"/>
    <property type="project" value="TreeGrafter"/>
</dbReference>
<feature type="domain" description="RanBP2-type" evidence="6">
    <location>
        <begin position="443"/>
        <end position="472"/>
    </location>
</feature>
<protein>
    <recommendedName>
        <fullName evidence="10">WLM-domain-containing protein</fullName>
    </recommendedName>
</protein>
<dbReference type="InterPro" id="IPR001876">
    <property type="entry name" value="Znf_RanBP2"/>
</dbReference>